<protein>
    <submittedName>
        <fullName evidence="1">(Mediterranean fruit fly) hypothetical protein</fullName>
    </submittedName>
</protein>
<accession>A0A811U5X0</accession>
<evidence type="ECO:0000313" key="2">
    <source>
        <dbReference type="Proteomes" id="UP000606786"/>
    </source>
</evidence>
<organism evidence="1 2">
    <name type="scientific">Ceratitis capitata</name>
    <name type="common">Mediterranean fruit fly</name>
    <name type="synonym">Tephritis capitata</name>
    <dbReference type="NCBI Taxonomy" id="7213"/>
    <lineage>
        <taxon>Eukaryota</taxon>
        <taxon>Metazoa</taxon>
        <taxon>Ecdysozoa</taxon>
        <taxon>Arthropoda</taxon>
        <taxon>Hexapoda</taxon>
        <taxon>Insecta</taxon>
        <taxon>Pterygota</taxon>
        <taxon>Neoptera</taxon>
        <taxon>Endopterygota</taxon>
        <taxon>Diptera</taxon>
        <taxon>Brachycera</taxon>
        <taxon>Muscomorpha</taxon>
        <taxon>Tephritoidea</taxon>
        <taxon>Tephritidae</taxon>
        <taxon>Ceratitis</taxon>
        <taxon>Ceratitis</taxon>
    </lineage>
</organism>
<proteinExistence type="predicted"/>
<keyword evidence="2" id="KW-1185">Reference proteome</keyword>
<reference evidence="1" key="1">
    <citation type="submission" date="2020-11" db="EMBL/GenBank/DDBJ databases">
        <authorList>
            <person name="Whitehead M."/>
        </authorList>
    </citation>
    <scope>NUCLEOTIDE SEQUENCE</scope>
    <source>
        <strain evidence="1">EGII</strain>
    </source>
</reference>
<gene>
    <name evidence="1" type="ORF">CCAP1982_LOCUS2636</name>
</gene>
<dbReference type="EMBL" id="CAJHJT010000001">
    <property type="protein sequence ID" value="CAD6993840.1"/>
    <property type="molecule type" value="Genomic_DNA"/>
</dbReference>
<evidence type="ECO:0000313" key="1">
    <source>
        <dbReference type="EMBL" id="CAD6993840.1"/>
    </source>
</evidence>
<dbReference type="Proteomes" id="UP000606786">
    <property type="component" value="Unassembled WGS sequence"/>
</dbReference>
<sequence>MNCLKAAAQTRKYNKLTNFIVDDDNKDKRVHVAATDDANTGCFHLTFVVHIFLLGLIEHSPLRHIYVPVNLGVIKLQTQDIIFHIILKIIVHKSILFKHLHCLSGLSL</sequence>
<name>A0A811U5X0_CERCA</name>
<dbReference type="AlphaFoldDB" id="A0A811U5X0"/>
<comment type="caution">
    <text evidence="1">The sequence shown here is derived from an EMBL/GenBank/DDBJ whole genome shotgun (WGS) entry which is preliminary data.</text>
</comment>